<evidence type="ECO:0000313" key="3">
    <source>
        <dbReference type="EMBL" id="AIF49139.1"/>
    </source>
</evidence>
<proteinExistence type="predicted"/>
<gene>
    <name evidence="3" type="ORF">HY57_18760</name>
</gene>
<keyword evidence="3" id="KW-0808">Transferase</keyword>
<name>A0A075K4R0_9GAMM</name>
<dbReference type="RefSeq" id="WP_019466623.1">
    <property type="nucleotide sequence ID" value="NZ_ALOY01000176.1"/>
</dbReference>
<dbReference type="STRING" id="1217721.HY57_18760"/>
<keyword evidence="4" id="KW-1185">Reference proteome</keyword>
<keyword evidence="3" id="KW-0489">Methyltransferase</keyword>
<evidence type="ECO:0000313" key="4">
    <source>
        <dbReference type="Proteomes" id="UP000027987"/>
    </source>
</evidence>
<dbReference type="KEGG" id="dja:HY57_18760"/>
<dbReference type="AlphaFoldDB" id="A0A075K4R0"/>
<dbReference type="Proteomes" id="UP000027987">
    <property type="component" value="Chromosome"/>
</dbReference>
<dbReference type="InterPro" id="IPR013216">
    <property type="entry name" value="Methyltransf_11"/>
</dbReference>
<dbReference type="GO" id="GO:0008757">
    <property type="term" value="F:S-adenosylmethionine-dependent methyltransferase activity"/>
    <property type="evidence" value="ECO:0007669"/>
    <property type="project" value="InterPro"/>
</dbReference>
<dbReference type="InterPro" id="IPR029063">
    <property type="entry name" value="SAM-dependent_MTases_sf"/>
</dbReference>
<protein>
    <submittedName>
        <fullName evidence="3">Methyltransferase</fullName>
    </submittedName>
</protein>
<dbReference type="GO" id="GO:0032259">
    <property type="term" value="P:methylation"/>
    <property type="evidence" value="ECO:0007669"/>
    <property type="project" value="UniProtKB-KW"/>
</dbReference>
<feature type="signal peptide" evidence="1">
    <location>
        <begin position="1"/>
        <end position="21"/>
    </location>
</feature>
<dbReference type="PATRIC" id="fig|1217721.7.peg.3845"/>
<evidence type="ECO:0000256" key="1">
    <source>
        <dbReference type="SAM" id="SignalP"/>
    </source>
</evidence>
<dbReference type="SUPFAM" id="SSF53335">
    <property type="entry name" value="S-adenosyl-L-methionine-dependent methyltransferases"/>
    <property type="match status" value="1"/>
</dbReference>
<dbReference type="CDD" id="cd02440">
    <property type="entry name" value="AdoMet_MTases"/>
    <property type="match status" value="1"/>
</dbReference>
<dbReference type="HOGENOM" id="CLU_072291_1_0_6"/>
<feature type="domain" description="Methyltransferase type 11" evidence="2">
    <location>
        <begin position="70"/>
        <end position="180"/>
    </location>
</feature>
<dbReference type="EMBL" id="CP008884">
    <property type="protein sequence ID" value="AIF49139.1"/>
    <property type="molecule type" value="Genomic_DNA"/>
</dbReference>
<sequence length="253" mass="27192">MNRLCLIAGSALLTFAATLPAAPTHPLPSFVGLAIADKNRPADDRALDDQRHPAAVLGFTGIKPGDVVVDLMPGKGYYTRLFSRMVGPKGKVYALQPSEMDKKAPKGLQSVRSFAGTEAYANVTVLVEPVAELKLPETVDVIWTSQNYHDLHDPFMGSPDMARLDKQLFDALKPGGTLIVLDHAAAAGTGISKTDDLHRIDPAAVKSELAAAGFQFEGESDALANPADDHTKGIYDAAIKGHTDRFIYKFRKP</sequence>
<organism evidence="3 4">
    <name type="scientific">Dyella japonica A8</name>
    <dbReference type="NCBI Taxonomy" id="1217721"/>
    <lineage>
        <taxon>Bacteria</taxon>
        <taxon>Pseudomonadati</taxon>
        <taxon>Pseudomonadota</taxon>
        <taxon>Gammaproteobacteria</taxon>
        <taxon>Lysobacterales</taxon>
        <taxon>Rhodanobacteraceae</taxon>
        <taxon>Dyella</taxon>
    </lineage>
</organism>
<dbReference type="InterPro" id="IPR016980">
    <property type="entry name" value="S-AdoMet-dep_MeTrfase_Alr7345"/>
</dbReference>
<keyword evidence="1" id="KW-0732">Signal</keyword>
<dbReference type="OrthoDB" id="9801692at2"/>
<evidence type="ECO:0000259" key="2">
    <source>
        <dbReference type="Pfam" id="PF08241"/>
    </source>
</evidence>
<dbReference type="PIRSF" id="PIRSF031679">
    <property type="entry name" value="Mtase_Alr7345_prd"/>
    <property type="match status" value="1"/>
</dbReference>
<accession>A0A075K4R0</accession>
<dbReference type="Gene3D" id="3.40.50.150">
    <property type="entry name" value="Vaccinia Virus protein VP39"/>
    <property type="match status" value="1"/>
</dbReference>
<dbReference type="Pfam" id="PF08241">
    <property type="entry name" value="Methyltransf_11"/>
    <property type="match status" value="1"/>
</dbReference>
<feature type="chain" id="PRO_5001706808" evidence="1">
    <location>
        <begin position="22"/>
        <end position="253"/>
    </location>
</feature>
<reference evidence="3 4" key="1">
    <citation type="submission" date="2014-07" db="EMBL/GenBank/DDBJ databases">
        <title>Complete Genome Sequence of Dyella japonica Strain A8 Isolated from Malaysian Tropical Soil.</title>
        <authorList>
            <person name="Hui R.K.H."/>
            <person name="Chen J.-W."/>
            <person name="Chan K.-G."/>
            <person name="Leung F.C.C."/>
        </authorList>
    </citation>
    <scope>NUCLEOTIDE SEQUENCE [LARGE SCALE GENOMIC DNA]</scope>
    <source>
        <strain evidence="3 4">A8</strain>
    </source>
</reference>